<dbReference type="EMBL" id="FZOD01000136">
    <property type="protein sequence ID" value="SNT64795.1"/>
    <property type="molecule type" value="Genomic_DNA"/>
</dbReference>
<dbReference type="Proteomes" id="UP000198282">
    <property type="component" value="Unassembled WGS sequence"/>
</dbReference>
<evidence type="ECO:0000313" key="2">
    <source>
        <dbReference type="Proteomes" id="UP000198282"/>
    </source>
</evidence>
<gene>
    <name evidence="1" type="ORF">SAMN05216276_11363</name>
</gene>
<evidence type="ECO:0000313" key="1">
    <source>
        <dbReference type="EMBL" id="SNT64795.1"/>
    </source>
</evidence>
<sequence>MRKPGRARKKHGRVARVCPSARQGPGRVRACWKDQPPATAGMMETWTPDGVAVSRLSTKRTSSSPT</sequence>
<proteinExistence type="predicted"/>
<accession>A0A239PCX5</accession>
<name>A0A239PCX5_9ACTN</name>
<keyword evidence="2" id="KW-1185">Reference proteome</keyword>
<organism evidence="1 2">
    <name type="scientific">Streptosporangium subroseum</name>
    <dbReference type="NCBI Taxonomy" id="106412"/>
    <lineage>
        <taxon>Bacteria</taxon>
        <taxon>Bacillati</taxon>
        <taxon>Actinomycetota</taxon>
        <taxon>Actinomycetes</taxon>
        <taxon>Streptosporangiales</taxon>
        <taxon>Streptosporangiaceae</taxon>
        <taxon>Streptosporangium</taxon>
    </lineage>
</organism>
<dbReference type="AlphaFoldDB" id="A0A239PCX5"/>
<protein>
    <submittedName>
        <fullName evidence="1">Uncharacterized protein</fullName>
    </submittedName>
</protein>
<reference evidence="1 2" key="1">
    <citation type="submission" date="2017-06" db="EMBL/GenBank/DDBJ databases">
        <authorList>
            <person name="Kim H.J."/>
            <person name="Triplett B.A."/>
        </authorList>
    </citation>
    <scope>NUCLEOTIDE SEQUENCE [LARGE SCALE GENOMIC DNA]</scope>
    <source>
        <strain evidence="1 2">CGMCC 4.2132</strain>
    </source>
</reference>